<dbReference type="PANTHER" id="PTHR43327">
    <property type="entry name" value="STOMATIN-LIKE PROTEIN 2, MITOCHONDRIAL"/>
    <property type="match status" value="1"/>
</dbReference>
<keyword evidence="1" id="KW-0175">Coiled coil</keyword>
<reference evidence="3" key="1">
    <citation type="submission" date="2023-04" db="EMBL/GenBank/DDBJ databases">
        <title>Phytophthora lilii NBRC 32176.</title>
        <authorList>
            <person name="Ichikawa N."/>
            <person name="Sato H."/>
            <person name="Tonouchi N."/>
        </authorList>
    </citation>
    <scope>NUCLEOTIDE SEQUENCE</scope>
    <source>
        <strain evidence="3">NBRC 32176</strain>
    </source>
</reference>
<comment type="caution">
    <text evidence="3">The sequence shown here is derived from an EMBL/GenBank/DDBJ whole genome shotgun (WGS) entry which is preliminary data.</text>
</comment>
<evidence type="ECO:0000313" key="4">
    <source>
        <dbReference type="Proteomes" id="UP001165083"/>
    </source>
</evidence>
<evidence type="ECO:0000259" key="2">
    <source>
        <dbReference type="SMART" id="SM00244"/>
    </source>
</evidence>
<dbReference type="Gene3D" id="3.30.479.30">
    <property type="entry name" value="Band 7 domain"/>
    <property type="match status" value="1"/>
</dbReference>
<dbReference type="PANTHER" id="PTHR43327:SF8">
    <property type="entry name" value="BAND 7 DOMAIN-CONTAINING PROTEIN"/>
    <property type="match status" value="1"/>
</dbReference>
<gene>
    <name evidence="3" type="ORF">Plil01_000754300</name>
</gene>
<accession>A0A9W6WMT6</accession>
<dbReference type="Proteomes" id="UP001165083">
    <property type="component" value="Unassembled WGS sequence"/>
</dbReference>
<feature type="coiled-coil region" evidence="1">
    <location>
        <begin position="264"/>
        <end position="309"/>
    </location>
</feature>
<dbReference type="Pfam" id="PF01145">
    <property type="entry name" value="Band_7"/>
    <property type="match status" value="1"/>
</dbReference>
<proteinExistence type="predicted"/>
<keyword evidence="4" id="KW-1185">Reference proteome</keyword>
<dbReference type="InterPro" id="IPR036013">
    <property type="entry name" value="Band_7/SPFH_dom_sf"/>
</dbReference>
<dbReference type="EMBL" id="BSXW01000352">
    <property type="protein sequence ID" value="GMF19663.1"/>
    <property type="molecule type" value="Genomic_DNA"/>
</dbReference>
<evidence type="ECO:0000313" key="3">
    <source>
        <dbReference type="EMBL" id="GMF19663.1"/>
    </source>
</evidence>
<name>A0A9W6WMT6_9STRA</name>
<protein>
    <submittedName>
        <fullName evidence="3">Unnamed protein product</fullName>
    </submittedName>
</protein>
<organism evidence="3 4">
    <name type="scientific">Phytophthora lilii</name>
    <dbReference type="NCBI Taxonomy" id="2077276"/>
    <lineage>
        <taxon>Eukaryota</taxon>
        <taxon>Sar</taxon>
        <taxon>Stramenopiles</taxon>
        <taxon>Oomycota</taxon>
        <taxon>Peronosporomycetes</taxon>
        <taxon>Peronosporales</taxon>
        <taxon>Peronosporaceae</taxon>
        <taxon>Phytophthora</taxon>
    </lineage>
</organism>
<dbReference type="OrthoDB" id="68676at2759"/>
<dbReference type="AlphaFoldDB" id="A0A9W6WMT6"/>
<sequence>MAPLSAFPDGCSRAGPSHAPTFSKFRSATHTRSSPRHCSSMARLGSSGETTRYSYRVNHLVQKDIGKPIDAMKHFNAKVTDGRIPIVLTPSYPTLMTLFMKVPSGLWVLKQKWNAHAGMMDPGLKMFWPAWNRVSHIVTKQAVTYSNPVRGCPTSDNVMVDIDISISFQIGPTEDDAYTFVYSLGAHRFDELLYSLTEEAIRGLVHSVRHDQVHDLREEFAMGMKTDLNGKLKSYGVFIHNVKVTNVDLPQALSRTLEETTAFKTRMEEQEKNHENQMRILLNQETQKLTALEKNNERAIQDLQAESVRAAIIRDERRTIAEAKAQVTIAEHVSRNENKIKAAEGYKADAVATATAKTVKRKALPIVELNNLKTDFEQFVKVAKVQGDARIQAAEKEAEKILANAEAEGNSAAFLKAKRDFDYNKKKIRMEATLLETVPIVISGKNGDQLIQGTLLQTMQTGK</sequence>
<dbReference type="InterPro" id="IPR050710">
    <property type="entry name" value="Band7/mec-2_domain"/>
</dbReference>
<dbReference type="SMART" id="SM00244">
    <property type="entry name" value="PHB"/>
    <property type="match status" value="1"/>
</dbReference>
<dbReference type="InterPro" id="IPR001107">
    <property type="entry name" value="Band_7"/>
</dbReference>
<dbReference type="SUPFAM" id="SSF117892">
    <property type="entry name" value="Band 7/SPFH domain"/>
    <property type="match status" value="1"/>
</dbReference>
<feature type="domain" description="Band 7" evidence="2">
    <location>
        <begin position="97"/>
        <end position="261"/>
    </location>
</feature>
<evidence type="ECO:0000256" key="1">
    <source>
        <dbReference type="SAM" id="Coils"/>
    </source>
</evidence>